<dbReference type="PANTHER" id="PTHR13789:SF311">
    <property type="entry name" value="HYDROXYLASE, PUTATIVE (AFU_ORTHOLOGUE AFUA_5G10180)-RELATED"/>
    <property type="match status" value="1"/>
</dbReference>
<gene>
    <name evidence="7" type="ORF">EDD36DRAFT_483614</name>
</gene>
<dbReference type="GO" id="GO:0004497">
    <property type="term" value="F:monooxygenase activity"/>
    <property type="evidence" value="ECO:0007669"/>
    <property type="project" value="UniProtKB-KW"/>
</dbReference>
<evidence type="ECO:0000313" key="7">
    <source>
        <dbReference type="EMBL" id="KAI1607838.1"/>
    </source>
</evidence>
<reference evidence="7" key="1">
    <citation type="journal article" date="2022" name="bioRxiv">
        <title>Deciphering the potential niche of two novel black yeast fungi from a biological soil crust based on their genomes, phenotypes, and melanin regulation.</title>
        <authorList>
            <consortium name="DOE Joint Genome Institute"/>
            <person name="Carr E.C."/>
            <person name="Barton Q."/>
            <person name="Grambo S."/>
            <person name="Sullivan M."/>
            <person name="Renfro C.M."/>
            <person name="Kuo A."/>
            <person name="Pangilinan J."/>
            <person name="Lipzen A."/>
            <person name="Keymanesh K."/>
            <person name="Savage E."/>
            <person name="Barry K."/>
            <person name="Grigoriev I.V."/>
            <person name="Riekhof W.R."/>
            <person name="Harris S.S."/>
        </authorList>
    </citation>
    <scope>NUCLEOTIDE SEQUENCE</scope>
    <source>
        <strain evidence="7">JF 03-4F</strain>
    </source>
</reference>
<comment type="similarity">
    <text evidence="1">Belongs to the paxM FAD-dependent monooxygenase family.</text>
</comment>
<keyword evidence="3" id="KW-0274">FAD</keyword>
<dbReference type="PANTHER" id="PTHR13789">
    <property type="entry name" value="MONOOXYGENASE"/>
    <property type="match status" value="1"/>
</dbReference>
<dbReference type="FunFam" id="3.50.50.60:FF:000115">
    <property type="entry name" value="Salicylate hydroxylase, putative"/>
    <property type="match status" value="1"/>
</dbReference>
<comment type="caution">
    <text evidence="7">The sequence shown here is derived from an EMBL/GenBank/DDBJ whole genome shotgun (WGS) entry which is preliminary data.</text>
</comment>
<dbReference type="SUPFAM" id="SSF54373">
    <property type="entry name" value="FAD-linked reductases, C-terminal domain"/>
    <property type="match status" value="1"/>
</dbReference>
<protein>
    <submittedName>
        <fullName evidence="7">Salicylate hydroxylase</fullName>
    </submittedName>
</protein>
<evidence type="ECO:0000256" key="5">
    <source>
        <dbReference type="ARBA" id="ARBA00023033"/>
    </source>
</evidence>
<dbReference type="EMBL" id="MU404366">
    <property type="protein sequence ID" value="KAI1607838.1"/>
    <property type="molecule type" value="Genomic_DNA"/>
</dbReference>
<dbReference type="InterPro" id="IPR002938">
    <property type="entry name" value="FAD-bd"/>
</dbReference>
<dbReference type="SUPFAM" id="SSF51905">
    <property type="entry name" value="FAD/NAD(P)-binding domain"/>
    <property type="match status" value="1"/>
</dbReference>
<accession>A0AAN6I872</accession>
<dbReference type="Pfam" id="PF01494">
    <property type="entry name" value="FAD_binding_3"/>
    <property type="match status" value="1"/>
</dbReference>
<keyword evidence="4" id="KW-0560">Oxidoreductase</keyword>
<sequence>MKVIVIGAGLGGLACAIACRREGLAVLLVERAAEILPIGSGIQVSSNASRVAERLEILPALMNKAIQPEALQVRRYDNGKILHVRQGRDKMVAKYGSPWFVIHRADYHEVMLDEAKRLGVEIRLGCNVESLDFGHTEVVLDHGERLNADVIVGADGLWSTTRETLLERPSPPHETGDLAYRATLTRQQMLELDEPRATEWCGREVVNVWFGPEKHCIIYPIRGGETFNMVLTRPDDLPAGVRTAQGSLEEMRKSFEGWDYLLTKMLSKVDSVLKWKLCHHEELEKWVRGSVVLLGDACHPTLPYQGQGAAMAVEDGATLGRLLGLLNSHQKPLGSSIENTREILNLYETLRKSRTTMNVRGAAENKFWYHLSDGPMQERRDRALAGTSDDTDWCWVKETYSRELLGFDAVEDGEQAFYSWLEQKSLAPWGRSQSHST</sequence>
<keyword evidence="5" id="KW-0503">Monooxygenase</keyword>
<evidence type="ECO:0000256" key="3">
    <source>
        <dbReference type="ARBA" id="ARBA00022827"/>
    </source>
</evidence>
<name>A0AAN6I872_9EURO</name>
<dbReference type="InterPro" id="IPR036188">
    <property type="entry name" value="FAD/NAD-bd_sf"/>
</dbReference>
<evidence type="ECO:0000256" key="4">
    <source>
        <dbReference type="ARBA" id="ARBA00023002"/>
    </source>
</evidence>
<keyword evidence="2" id="KW-0285">Flavoprotein</keyword>
<dbReference type="PRINTS" id="PR00420">
    <property type="entry name" value="RNGMNOXGNASE"/>
</dbReference>
<evidence type="ECO:0000256" key="1">
    <source>
        <dbReference type="ARBA" id="ARBA00007992"/>
    </source>
</evidence>
<dbReference type="PROSITE" id="PS51257">
    <property type="entry name" value="PROKAR_LIPOPROTEIN"/>
    <property type="match status" value="1"/>
</dbReference>
<dbReference type="Gene3D" id="3.50.50.60">
    <property type="entry name" value="FAD/NAD(P)-binding domain"/>
    <property type="match status" value="1"/>
</dbReference>
<organism evidence="7 8">
    <name type="scientific">Exophiala viscosa</name>
    <dbReference type="NCBI Taxonomy" id="2486360"/>
    <lineage>
        <taxon>Eukaryota</taxon>
        <taxon>Fungi</taxon>
        <taxon>Dikarya</taxon>
        <taxon>Ascomycota</taxon>
        <taxon>Pezizomycotina</taxon>
        <taxon>Eurotiomycetes</taxon>
        <taxon>Chaetothyriomycetidae</taxon>
        <taxon>Chaetothyriales</taxon>
        <taxon>Herpotrichiellaceae</taxon>
        <taxon>Exophiala</taxon>
    </lineage>
</organism>
<dbReference type="GO" id="GO:0071949">
    <property type="term" value="F:FAD binding"/>
    <property type="evidence" value="ECO:0007669"/>
    <property type="project" value="InterPro"/>
</dbReference>
<dbReference type="Proteomes" id="UP001203852">
    <property type="component" value="Unassembled WGS sequence"/>
</dbReference>
<dbReference type="AlphaFoldDB" id="A0AAN6I872"/>
<evidence type="ECO:0000256" key="2">
    <source>
        <dbReference type="ARBA" id="ARBA00022630"/>
    </source>
</evidence>
<feature type="domain" description="FAD-binding" evidence="6">
    <location>
        <begin position="2"/>
        <end position="325"/>
    </location>
</feature>
<keyword evidence="8" id="KW-1185">Reference proteome</keyword>
<dbReference type="InterPro" id="IPR050493">
    <property type="entry name" value="FAD-dep_Monooxygenase_BioMet"/>
</dbReference>
<evidence type="ECO:0000259" key="6">
    <source>
        <dbReference type="Pfam" id="PF01494"/>
    </source>
</evidence>
<proteinExistence type="inferred from homology"/>
<evidence type="ECO:0000313" key="8">
    <source>
        <dbReference type="Proteomes" id="UP001203852"/>
    </source>
</evidence>